<keyword evidence="3" id="KW-1185">Reference proteome</keyword>
<keyword evidence="1" id="KW-0472">Membrane</keyword>
<dbReference type="Proteomes" id="UP000037751">
    <property type="component" value="Unassembled WGS sequence"/>
</dbReference>
<dbReference type="Pfam" id="PF09796">
    <property type="entry name" value="QCR10"/>
    <property type="match status" value="1"/>
</dbReference>
<dbReference type="EMBL" id="LGAV01000004">
    <property type="protein sequence ID" value="KOS13950.1"/>
    <property type="molecule type" value="Genomic_DNA"/>
</dbReference>
<feature type="transmembrane region" description="Helical" evidence="1">
    <location>
        <begin position="44"/>
        <end position="65"/>
    </location>
</feature>
<gene>
    <name evidence="2" type="ORF">Malapachy_3800</name>
</gene>
<dbReference type="GeneID" id="28730135"/>
<dbReference type="OrthoDB" id="2391627at2759"/>
<protein>
    <submittedName>
        <fullName evidence="2">Uncharacterized protein</fullName>
    </submittedName>
</protein>
<dbReference type="RefSeq" id="XP_017991582.1">
    <property type="nucleotide sequence ID" value="XM_018138259.1"/>
</dbReference>
<dbReference type="InterPro" id="IPR019182">
    <property type="entry name" value="Cytochrome_b-c1_su10_fun"/>
</dbReference>
<reference evidence="2 3" key="1">
    <citation type="submission" date="2015-07" db="EMBL/GenBank/DDBJ databases">
        <title>Draft Genome Sequence of Malassezia furfur CBS1878 and Malassezia pachydermatis CBS1879.</title>
        <authorList>
            <person name="Triana S."/>
            <person name="Ohm R."/>
            <person name="Gonzalez A."/>
            <person name="DeCock H."/>
            <person name="Restrepo S."/>
            <person name="Celis A."/>
        </authorList>
    </citation>
    <scope>NUCLEOTIDE SEQUENCE [LARGE SCALE GENOMIC DNA]</scope>
    <source>
        <strain evidence="2 3">CBS 1879</strain>
    </source>
</reference>
<accession>A0A0M8MUB6</accession>
<comment type="caution">
    <text evidence="2">The sequence shown here is derived from an EMBL/GenBank/DDBJ whole genome shotgun (WGS) entry which is preliminary data.</text>
</comment>
<dbReference type="GO" id="GO:0005739">
    <property type="term" value="C:mitochondrion"/>
    <property type="evidence" value="ECO:0007669"/>
    <property type="project" value="GOC"/>
</dbReference>
<dbReference type="AlphaFoldDB" id="A0A0M8MUB6"/>
<dbReference type="GO" id="GO:0006122">
    <property type="term" value="P:mitochondrial electron transport, ubiquinol to cytochrome c"/>
    <property type="evidence" value="ECO:0007669"/>
    <property type="project" value="InterPro"/>
</dbReference>
<dbReference type="PANTHER" id="PTHR28254">
    <property type="entry name" value="CYTOCHROME B-C1 COMPLEX SUBUNIT 10"/>
    <property type="match status" value="1"/>
</dbReference>
<dbReference type="STRING" id="77020.A0A0M8MUB6"/>
<keyword evidence="1" id="KW-1133">Transmembrane helix</keyword>
<evidence type="ECO:0000313" key="2">
    <source>
        <dbReference type="EMBL" id="KOS13950.1"/>
    </source>
</evidence>
<organism evidence="2 3">
    <name type="scientific">Malassezia pachydermatis</name>
    <dbReference type="NCBI Taxonomy" id="77020"/>
    <lineage>
        <taxon>Eukaryota</taxon>
        <taxon>Fungi</taxon>
        <taxon>Dikarya</taxon>
        <taxon>Basidiomycota</taxon>
        <taxon>Ustilaginomycotina</taxon>
        <taxon>Malasseziomycetes</taxon>
        <taxon>Malasseziales</taxon>
        <taxon>Malasseziaceae</taxon>
        <taxon>Malassezia</taxon>
    </lineage>
</organism>
<sequence length="90" mass="10030">MFRASPATMAAFRATSRAAIQKPVFQAHVGPYNAQYAFKWVPSLFFWGFTGGVFVTLALSGVPLFKKDVLVKSPVAFFYEDKTPDCDKPF</sequence>
<keyword evidence="1" id="KW-0812">Transmembrane</keyword>
<dbReference type="VEuPathDB" id="FungiDB:Malapachy_3800"/>
<evidence type="ECO:0000256" key="1">
    <source>
        <dbReference type="SAM" id="Phobius"/>
    </source>
</evidence>
<proteinExistence type="predicted"/>
<name>A0A0M8MUB6_9BASI</name>
<dbReference type="PANTHER" id="PTHR28254:SF1">
    <property type="entry name" value="CYTOCHROME B-C1 COMPLEX SUBUNIT 10, MITOCHONDRIAL"/>
    <property type="match status" value="1"/>
</dbReference>
<evidence type="ECO:0000313" key="3">
    <source>
        <dbReference type="Proteomes" id="UP000037751"/>
    </source>
</evidence>